<dbReference type="InterPro" id="IPR036249">
    <property type="entry name" value="Thioredoxin-like_sf"/>
</dbReference>
<dbReference type="RefSeq" id="WP_329266568.1">
    <property type="nucleotide sequence ID" value="NZ_CP109011.1"/>
</dbReference>
<sequence length="191" mass="19866">MGNALSVLALLMASAACGLAVAVALRVKKILDPLTEEGALGPRRGGAPSIGTTVPVPSSMVDTDGNEVSFPAVGSGPWILAFQMVGCSGCQQQMPEYKKFLSGVPLGRERTFSLVVGETGGVAYYRDELDALSHVIPVDSQEPVRDLMKELGVSVFPTYLVVDEHGAINTSTQSSTRLAQSDGASLSPAVS</sequence>
<feature type="chain" id="PRO_5046095690" description="Thioredoxin domain-containing protein" evidence="2">
    <location>
        <begin position="23"/>
        <end position="191"/>
    </location>
</feature>
<dbReference type="Proteomes" id="UP001432168">
    <property type="component" value="Chromosome"/>
</dbReference>
<dbReference type="EMBL" id="CP109011">
    <property type="protein sequence ID" value="WUT45767.1"/>
    <property type="molecule type" value="Genomic_DNA"/>
</dbReference>
<evidence type="ECO:0000313" key="3">
    <source>
        <dbReference type="EMBL" id="WUT45767.1"/>
    </source>
</evidence>
<evidence type="ECO:0008006" key="5">
    <source>
        <dbReference type="Google" id="ProtNLM"/>
    </source>
</evidence>
<keyword evidence="4" id="KW-1185">Reference proteome</keyword>
<evidence type="ECO:0000256" key="2">
    <source>
        <dbReference type="SAM" id="SignalP"/>
    </source>
</evidence>
<evidence type="ECO:0000313" key="4">
    <source>
        <dbReference type="Proteomes" id="UP001432168"/>
    </source>
</evidence>
<accession>A0ABZ1X2G9</accession>
<feature type="signal peptide" evidence="2">
    <location>
        <begin position="1"/>
        <end position="22"/>
    </location>
</feature>
<keyword evidence="2" id="KW-0732">Signal</keyword>
<dbReference type="SUPFAM" id="SSF52833">
    <property type="entry name" value="Thioredoxin-like"/>
    <property type="match status" value="1"/>
</dbReference>
<reference evidence="3" key="1">
    <citation type="submission" date="2022-10" db="EMBL/GenBank/DDBJ databases">
        <title>The complete genomes of actinobacterial strains from the NBC collection.</title>
        <authorList>
            <person name="Joergensen T.S."/>
            <person name="Alvarez Arevalo M."/>
            <person name="Sterndorff E.B."/>
            <person name="Faurdal D."/>
            <person name="Vuksanovic O."/>
            <person name="Mourched A.-S."/>
            <person name="Charusanti P."/>
            <person name="Shaw S."/>
            <person name="Blin K."/>
            <person name="Weber T."/>
        </authorList>
    </citation>
    <scope>NUCLEOTIDE SEQUENCE</scope>
    <source>
        <strain evidence="3">NBC_00686</strain>
    </source>
</reference>
<name>A0ABZ1X2G9_9ACTN</name>
<protein>
    <recommendedName>
        <fullName evidence="5">Thioredoxin domain-containing protein</fullName>
    </recommendedName>
</protein>
<proteinExistence type="predicted"/>
<feature type="region of interest" description="Disordered" evidence="1">
    <location>
        <begin position="171"/>
        <end position="191"/>
    </location>
</feature>
<organism evidence="3 4">
    <name type="scientific">Streptomyces pseudovenezuelae</name>
    <dbReference type="NCBI Taxonomy" id="67350"/>
    <lineage>
        <taxon>Bacteria</taxon>
        <taxon>Bacillati</taxon>
        <taxon>Actinomycetota</taxon>
        <taxon>Actinomycetes</taxon>
        <taxon>Kitasatosporales</taxon>
        <taxon>Streptomycetaceae</taxon>
        <taxon>Streptomyces</taxon>
        <taxon>Streptomyces aurantiacus group</taxon>
    </lineage>
</organism>
<dbReference type="Gene3D" id="3.40.30.10">
    <property type="entry name" value="Glutaredoxin"/>
    <property type="match status" value="1"/>
</dbReference>
<gene>
    <name evidence="3" type="ORF">OG929_27255</name>
</gene>
<evidence type="ECO:0000256" key="1">
    <source>
        <dbReference type="SAM" id="MobiDB-lite"/>
    </source>
</evidence>